<evidence type="ECO:0000313" key="2">
    <source>
        <dbReference type="Proteomes" id="UP001212421"/>
    </source>
</evidence>
<sequence>MSIASPTRTVAVSATAIGACFCPSAGISTTVTVPSASASPLLIRYPKLSPPSGSGRVSVTLRIRWSRISIRMPLDAGTFIVPVISSTPFAGSKSVASTSTRVACCPRMKAVCGTVTGLLLALAAGATSTRTLPVAVSCPSVTEYSISWTPGVLLRKRNAPEAKSGVIVTSGLAGTLDSRSGADPPRA</sequence>
<evidence type="ECO:0008006" key="3">
    <source>
        <dbReference type="Google" id="ProtNLM"/>
    </source>
</evidence>
<name>A0ABY7NGU6_9MICO</name>
<reference evidence="1 2" key="1">
    <citation type="submission" date="2021-05" db="EMBL/GenBank/DDBJ databases">
        <authorList>
            <person name="Kumar R."/>
            <person name="Kumar A."/>
            <person name="Mukhia S."/>
        </authorList>
    </citation>
    <scope>NUCLEOTIDE SEQUENCE [LARGE SCALE GENOMIC DNA]</scope>
    <source>
        <strain evidence="1 2">ERMR7:08</strain>
    </source>
</reference>
<protein>
    <recommendedName>
        <fullName evidence="3">Secreted protein</fullName>
    </recommendedName>
</protein>
<evidence type="ECO:0000313" key="1">
    <source>
        <dbReference type="EMBL" id="WBM80795.1"/>
    </source>
</evidence>
<proteinExistence type="predicted"/>
<dbReference type="EMBL" id="CP075584">
    <property type="protein sequence ID" value="WBM80795.1"/>
    <property type="molecule type" value="Genomic_DNA"/>
</dbReference>
<keyword evidence="2" id="KW-1185">Reference proteome</keyword>
<dbReference type="Proteomes" id="UP001212421">
    <property type="component" value="Chromosome"/>
</dbReference>
<gene>
    <name evidence="1" type="ORF">KIV56_05495</name>
</gene>
<accession>A0ABY7NGU6</accession>
<dbReference type="RefSeq" id="WP_281535490.1">
    <property type="nucleotide sequence ID" value="NZ_CP075584.1"/>
</dbReference>
<organism evidence="1 2">
    <name type="scientific">Cryobacterium breve</name>
    <dbReference type="NCBI Taxonomy" id="1259258"/>
    <lineage>
        <taxon>Bacteria</taxon>
        <taxon>Bacillati</taxon>
        <taxon>Actinomycetota</taxon>
        <taxon>Actinomycetes</taxon>
        <taxon>Micrococcales</taxon>
        <taxon>Microbacteriaceae</taxon>
        <taxon>Cryobacterium</taxon>
    </lineage>
</organism>